<keyword evidence="5 6" id="KW-0472">Membrane</keyword>
<sequence length="205" mass="22266">MSLTTAVSEFSVDVLSRLGLPGVFLLMVLESALVPIPSEVVMVFSGFLVYKGLFGFVEAVMAGTLGNLVGSLVAYYLGLSAGRPFILKYGRYLLLSEHHVASAEEFFQRRGSLAVFLGRMLPAVRTVISFPAGVARMDAAKFSVLTFLGSIPWNTALVLAGYHLGENWAVIESHAPLLDTLGVGILALIAIYYFMRTTSRRKLNQ</sequence>
<accession>A0A7L9FGR9</accession>
<dbReference type="GO" id="GO:0005886">
    <property type="term" value="C:plasma membrane"/>
    <property type="evidence" value="ECO:0007669"/>
    <property type="project" value="UniProtKB-SubCell"/>
</dbReference>
<proteinExistence type="predicted"/>
<evidence type="ECO:0000259" key="7">
    <source>
        <dbReference type="Pfam" id="PF09335"/>
    </source>
</evidence>
<evidence type="ECO:0000256" key="5">
    <source>
        <dbReference type="ARBA" id="ARBA00023136"/>
    </source>
</evidence>
<dbReference type="InParanoid" id="A0A7L9FGR9"/>
<comment type="subcellular location">
    <subcellularLocation>
        <location evidence="1">Cell membrane</location>
        <topology evidence="1">Multi-pass membrane protein</topology>
    </subcellularLocation>
</comment>
<evidence type="ECO:0000313" key="8">
    <source>
        <dbReference type="EMBL" id="QOJ78949.1"/>
    </source>
</evidence>
<dbReference type="InterPro" id="IPR032816">
    <property type="entry name" value="VTT_dom"/>
</dbReference>
<dbReference type="InterPro" id="IPR051311">
    <property type="entry name" value="DedA_domain"/>
</dbReference>
<evidence type="ECO:0000313" key="9">
    <source>
        <dbReference type="Proteomes" id="UP000594121"/>
    </source>
</evidence>
<dbReference type="PANTHER" id="PTHR42709:SF6">
    <property type="entry name" value="UNDECAPRENYL PHOSPHATE TRANSPORTER A"/>
    <property type="match status" value="1"/>
</dbReference>
<evidence type="ECO:0000256" key="4">
    <source>
        <dbReference type="ARBA" id="ARBA00022989"/>
    </source>
</evidence>
<dbReference type="Pfam" id="PF09335">
    <property type="entry name" value="VTT_dom"/>
    <property type="match status" value="1"/>
</dbReference>
<protein>
    <submittedName>
        <fullName evidence="8">DedA family protein</fullName>
    </submittedName>
</protein>
<feature type="transmembrane region" description="Helical" evidence="6">
    <location>
        <begin position="142"/>
        <end position="165"/>
    </location>
</feature>
<keyword evidence="4 6" id="KW-1133">Transmembrane helix</keyword>
<evidence type="ECO:0000256" key="2">
    <source>
        <dbReference type="ARBA" id="ARBA00022475"/>
    </source>
</evidence>
<keyword evidence="3 6" id="KW-0812">Transmembrane</keyword>
<evidence type="ECO:0000256" key="1">
    <source>
        <dbReference type="ARBA" id="ARBA00004651"/>
    </source>
</evidence>
<feature type="transmembrane region" description="Helical" evidence="6">
    <location>
        <begin position="20"/>
        <end position="44"/>
    </location>
</feature>
<keyword evidence="9" id="KW-1185">Reference proteome</keyword>
<evidence type="ECO:0000256" key="6">
    <source>
        <dbReference type="SAM" id="Phobius"/>
    </source>
</evidence>
<organism evidence="8 9">
    <name type="scientific">Infirmifilum lucidum</name>
    <dbReference type="NCBI Taxonomy" id="2776706"/>
    <lineage>
        <taxon>Archaea</taxon>
        <taxon>Thermoproteota</taxon>
        <taxon>Thermoprotei</taxon>
        <taxon>Thermofilales</taxon>
        <taxon>Thermofilaceae</taxon>
        <taxon>Infirmifilum</taxon>
    </lineage>
</organism>
<dbReference type="RefSeq" id="WP_192818921.1">
    <property type="nucleotide sequence ID" value="NZ_CP062310.1"/>
</dbReference>
<feature type="transmembrane region" description="Helical" evidence="6">
    <location>
        <begin position="56"/>
        <end position="77"/>
    </location>
</feature>
<gene>
    <name evidence="8" type="ORF">IG193_00335</name>
</gene>
<reference evidence="8 9" key="1">
    <citation type="submission" date="2020-10" db="EMBL/GenBank/DDBJ databases">
        <title>Thermofilum lucidum 3507LT sp. nov. a novel member of Thermofilaceae family isolated from Chile hot spring, and proposal of description order Thermofilales.</title>
        <authorList>
            <person name="Zayulina K.S."/>
            <person name="Elcheninov A.G."/>
            <person name="Toshchakov S.V."/>
            <person name="Kublanov I.V."/>
        </authorList>
    </citation>
    <scope>NUCLEOTIDE SEQUENCE [LARGE SCALE GENOMIC DNA]</scope>
    <source>
        <strain evidence="8 9">3507LT</strain>
    </source>
</reference>
<feature type="transmembrane region" description="Helical" evidence="6">
    <location>
        <begin position="177"/>
        <end position="195"/>
    </location>
</feature>
<evidence type="ECO:0000256" key="3">
    <source>
        <dbReference type="ARBA" id="ARBA00022692"/>
    </source>
</evidence>
<dbReference type="Proteomes" id="UP000594121">
    <property type="component" value="Chromosome"/>
</dbReference>
<dbReference type="GeneID" id="59148297"/>
<name>A0A7L9FGR9_9CREN</name>
<dbReference type="EMBL" id="CP062310">
    <property type="protein sequence ID" value="QOJ78949.1"/>
    <property type="molecule type" value="Genomic_DNA"/>
</dbReference>
<dbReference type="KEGG" id="thel:IG193_00335"/>
<dbReference type="AlphaFoldDB" id="A0A7L9FGR9"/>
<dbReference type="PANTHER" id="PTHR42709">
    <property type="entry name" value="ALKALINE PHOSPHATASE LIKE PROTEIN"/>
    <property type="match status" value="1"/>
</dbReference>
<keyword evidence="2" id="KW-1003">Cell membrane</keyword>
<feature type="domain" description="VTT" evidence="7">
    <location>
        <begin position="36"/>
        <end position="162"/>
    </location>
</feature>